<dbReference type="Proteomes" id="UP001177021">
    <property type="component" value="Unassembled WGS sequence"/>
</dbReference>
<name>A0ACB0L446_TRIPR</name>
<protein>
    <submittedName>
        <fullName evidence="1">Uncharacterized protein</fullName>
    </submittedName>
</protein>
<evidence type="ECO:0000313" key="1">
    <source>
        <dbReference type="EMBL" id="CAJ2663249.1"/>
    </source>
</evidence>
<keyword evidence="2" id="KW-1185">Reference proteome</keyword>
<comment type="caution">
    <text evidence="1">The sequence shown here is derived from an EMBL/GenBank/DDBJ whole genome shotgun (WGS) entry which is preliminary data.</text>
</comment>
<organism evidence="1 2">
    <name type="scientific">Trifolium pratense</name>
    <name type="common">Red clover</name>
    <dbReference type="NCBI Taxonomy" id="57577"/>
    <lineage>
        <taxon>Eukaryota</taxon>
        <taxon>Viridiplantae</taxon>
        <taxon>Streptophyta</taxon>
        <taxon>Embryophyta</taxon>
        <taxon>Tracheophyta</taxon>
        <taxon>Spermatophyta</taxon>
        <taxon>Magnoliopsida</taxon>
        <taxon>eudicotyledons</taxon>
        <taxon>Gunneridae</taxon>
        <taxon>Pentapetalae</taxon>
        <taxon>rosids</taxon>
        <taxon>fabids</taxon>
        <taxon>Fabales</taxon>
        <taxon>Fabaceae</taxon>
        <taxon>Papilionoideae</taxon>
        <taxon>50 kb inversion clade</taxon>
        <taxon>NPAAA clade</taxon>
        <taxon>Hologalegina</taxon>
        <taxon>IRL clade</taxon>
        <taxon>Trifolieae</taxon>
        <taxon>Trifolium</taxon>
    </lineage>
</organism>
<proteinExistence type="predicted"/>
<accession>A0ACB0L446</accession>
<gene>
    <name evidence="1" type="ORF">MILVUS5_LOCUS28715</name>
</gene>
<sequence>MSTKTILKFFTMIAFMANSFQENIFKILHKLYKNNHFYVGNSMKEIDQSESECCSVCLSQMCKGEKVRLLPLCNHRYHSDCIGVWLKNNTTCPLCRSKIIDHSINQNQQKQVKPFGESMVALIQSFSDVIVAILYMILPSSITESFPIVH</sequence>
<reference evidence="1" key="1">
    <citation type="submission" date="2023-10" db="EMBL/GenBank/DDBJ databases">
        <authorList>
            <person name="Rodriguez Cubillos JULIANA M."/>
            <person name="De Vega J."/>
        </authorList>
    </citation>
    <scope>NUCLEOTIDE SEQUENCE</scope>
</reference>
<dbReference type="EMBL" id="CASHSV030000409">
    <property type="protein sequence ID" value="CAJ2663249.1"/>
    <property type="molecule type" value="Genomic_DNA"/>
</dbReference>
<evidence type="ECO:0000313" key="2">
    <source>
        <dbReference type="Proteomes" id="UP001177021"/>
    </source>
</evidence>